<sequence>MTVNEILQGAEKKMTVSIEVLHRELAAIRTGRASSHIIEHVRVDYAGTPTPIHHLANISVPDARQILIQPWDRTMVGQVEKALMKSDLGLTPSSDGQVIRLIIPPLSQERRVELTKMVHKRVEEDKVAIRNLRRDALEHIKKLEKDKELSQDDCKRAQDQLQKLTDSYIAKADKLGKDKEQELLTV</sequence>
<dbReference type="AlphaFoldDB" id="A0A0W0GI14"/>
<dbReference type="GO" id="GO:0005737">
    <property type="term" value="C:cytoplasm"/>
    <property type="evidence" value="ECO:0007669"/>
    <property type="project" value="UniProtKB-SubCell"/>
</dbReference>
<dbReference type="GO" id="GO:0043023">
    <property type="term" value="F:ribosomal large subunit binding"/>
    <property type="evidence" value="ECO:0007669"/>
    <property type="project" value="TreeGrafter"/>
</dbReference>
<evidence type="ECO:0000256" key="3">
    <source>
        <dbReference type="ARBA" id="ARBA00022490"/>
    </source>
</evidence>
<dbReference type="EMBL" id="LFDV01000002">
    <property type="protein sequence ID" value="KTB48215.1"/>
    <property type="molecule type" value="Genomic_DNA"/>
</dbReference>
<dbReference type="RefSeq" id="WP_058439235.1">
    <property type="nucleotide sequence ID" value="NZ_KQ758903.1"/>
</dbReference>
<dbReference type="HAMAP" id="MF_00040">
    <property type="entry name" value="RRF"/>
    <property type="match status" value="1"/>
</dbReference>
<reference evidence="8 9" key="1">
    <citation type="submission" date="2015-06" db="EMBL/GenBank/DDBJ databases">
        <title>Genome sequence of the organohalide-respiring Dehalogenimonas alkenigignens type strain (IP3-3T).</title>
        <authorList>
            <person name="Key T.A."/>
            <person name="Richmond D.P."/>
            <person name="Bowman K.S."/>
            <person name="Cho Y.-J."/>
            <person name="Chun J."/>
            <person name="da Costa M.S."/>
            <person name="Rainey F.A."/>
            <person name="Moe W.M."/>
        </authorList>
    </citation>
    <scope>NUCLEOTIDE SEQUENCE [LARGE SCALE GENOMIC DNA]</scope>
    <source>
        <strain evidence="8 9">IP3-3</strain>
    </source>
</reference>
<keyword evidence="6" id="KW-0175">Coiled coil</keyword>
<evidence type="ECO:0000313" key="9">
    <source>
        <dbReference type="Proteomes" id="UP000053947"/>
    </source>
</evidence>
<dbReference type="PANTHER" id="PTHR20982:SF3">
    <property type="entry name" value="MITOCHONDRIAL RIBOSOME RECYCLING FACTOR PSEUDO 1"/>
    <property type="match status" value="1"/>
</dbReference>
<protein>
    <recommendedName>
        <fullName evidence="5">Ribosome-recycling factor</fullName>
        <shortName evidence="5">RRF</shortName>
    </recommendedName>
    <alternativeName>
        <fullName evidence="5">Ribosome-releasing factor</fullName>
    </alternativeName>
</protein>
<dbReference type="FunFam" id="1.10.132.20:FF:000001">
    <property type="entry name" value="Ribosome-recycling factor"/>
    <property type="match status" value="1"/>
</dbReference>
<comment type="subcellular location">
    <subcellularLocation>
        <location evidence="1 5">Cytoplasm</location>
    </subcellularLocation>
</comment>
<dbReference type="Gene3D" id="1.10.132.20">
    <property type="entry name" value="Ribosome-recycling factor"/>
    <property type="match status" value="1"/>
</dbReference>
<evidence type="ECO:0000313" key="8">
    <source>
        <dbReference type="EMBL" id="KTB48215.1"/>
    </source>
</evidence>
<proteinExistence type="inferred from homology"/>
<dbReference type="InterPro" id="IPR036191">
    <property type="entry name" value="RRF_sf"/>
</dbReference>
<evidence type="ECO:0000256" key="4">
    <source>
        <dbReference type="ARBA" id="ARBA00022917"/>
    </source>
</evidence>
<evidence type="ECO:0000256" key="5">
    <source>
        <dbReference type="HAMAP-Rule" id="MF_00040"/>
    </source>
</evidence>
<comment type="caution">
    <text evidence="8">The sequence shown here is derived from an EMBL/GenBank/DDBJ whole genome shotgun (WGS) entry which is preliminary data.</text>
</comment>
<dbReference type="NCBIfam" id="TIGR00496">
    <property type="entry name" value="frr"/>
    <property type="match status" value="1"/>
</dbReference>
<comment type="similarity">
    <text evidence="2 5">Belongs to the RRF family.</text>
</comment>
<accession>A0A0W0GI14</accession>
<evidence type="ECO:0000256" key="6">
    <source>
        <dbReference type="SAM" id="Coils"/>
    </source>
</evidence>
<gene>
    <name evidence="5" type="primary">frr</name>
    <name evidence="8" type="ORF">DEALK_10600</name>
</gene>
<keyword evidence="9" id="KW-1185">Reference proteome</keyword>
<dbReference type="Proteomes" id="UP000053947">
    <property type="component" value="Unassembled WGS sequence"/>
</dbReference>
<dbReference type="OrthoDB" id="9804006at2"/>
<dbReference type="FunFam" id="3.30.1360.40:FF:000001">
    <property type="entry name" value="Ribosome-recycling factor"/>
    <property type="match status" value="1"/>
</dbReference>
<dbReference type="InterPro" id="IPR023584">
    <property type="entry name" value="Ribosome_recyc_fac_dom"/>
</dbReference>
<organism evidence="8 9">
    <name type="scientific">Dehalogenimonas alkenigignens</name>
    <dbReference type="NCBI Taxonomy" id="1217799"/>
    <lineage>
        <taxon>Bacteria</taxon>
        <taxon>Bacillati</taxon>
        <taxon>Chloroflexota</taxon>
        <taxon>Dehalococcoidia</taxon>
        <taxon>Dehalococcoidales</taxon>
        <taxon>Dehalococcoidaceae</taxon>
        <taxon>Dehalogenimonas</taxon>
    </lineage>
</organism>
<dbReference type="GO" id="GO:0006415">
    <property type="term" value="P:translational termination"/>
    <property type="evidence" value="ECO:0007669"/>
    <property type="project" value="UniProtKB-UniRule"/>
</dbReference>
<evidence type="ECO:0000256" key="2">
    <source>
        <dbReference type="ARBA" id="ARBA00005912"/>
    </source>
</evidence>
<evidence type="ECO:0000259" key="7">
    <source>
        <dbReference type="Pfam" id="PF01765"/>
    </source>
</evidence>
<feature type="domain" description="Ribosome recycling factor" evidence="7">
    <location>
        <begin position="22"/>
        <end position="184"/>
    </location>
</feature>
<dbReference type="PANTHER" id="PTHR20982">
    <property type="entry name" value="RIBOSOME RECYCLING FACTOR"/>
    <property type="match status" value="1"/>
</dbReference>
<comment type="function">
    <text evidence="5">Responsible for the release of ribosomes from messenger RNA at the termination of protein biosynthesis. May increase the efficiency of translation by recycling ribosomes from one round of translation to another.</text>
</comment>
<dbReference type="Pfam" id="PF01765">
    <property type="entry name" value="RRF"/>
    <property type="match status" value="1"/>
</dbReference>
<evidence type="ECO:0000256" key="1">
    <source>
        <dbReference type="ARBA" id="ARBA00004496"/>
    </source>
</evidence>
<dbReference type="CDD" id="cd00520">
    <property type="entry name" value="RRF"/>
    <property type="match status" value="1"/>
</dbReference>
<feature type="coiled-coil region" evidence="6">
    <location>
        <begin position="133"/>
        <end position="167"/>
    </location>
</feature>
<dbReference type="STRING" id="1217799.DEALK_10600"/>
<dbReference type="PATRIC" id="fig|1217799.6.peg.1091"/>
<keyword evidence="4 5" id="KW-0648">Protein biosynthesis</keyword>
<name>A0A0W0GI14_9CHLR</name>
<dbReference type="InterPro" id="IPR002661">
    <property type="entry name" value="Ribosome_recyc_fac"/>
</dbReference>
<dbReference type="SUPFAM" id="SSF55194">
    <property type="entry name" value="Ribosome recycling factor, RRF"/>
    <property type="match status" value="1"/>
</dbReference>
<dbReference type="Gene3D" id="3.30.1360.40">
    <property type="match status" value="1"/>
</dbReference>
<keyword evidence="3 5" id="KW-0963">Cytoplasm</keyword>